<sequence length="57" mass="6458">MNYIRNLGDNIEDVKIVPKIIRCLTPVFNPMVTAIEEARGLSVLSLSCMDHCMHKRA</sequence>
<dbReference type="EMBL" id="JBBWWR010000004">
    <property type="protein sequence ID" value="KAK8968745.1"/>
    <property type="molecule type" value="Genomic_DNA"/>
</dbReference>
<dbReference type="Proteomes" id="UP001412067">
    <property type="component" value="Unassembled WGS sequence"/>
</dbReference>
<proteinExistence type="predicted"/>
<accession>A0ABR2MX31</accession>
<organism evidence="1 2">
    <name type="scientific">Platanthera guangdongensis</name>
    <dbReference type="NCBI Taxonomy" id="2320717"/>
    <lineage>
        <taxon>Eukaryota</taxon>
        <taxon>Viridiplantae</taxon>
        <taxon>Streptophyta</taxon>
        <taxon>Embryophyta</taxon>
        <taxon>Tracheophyta</taxon>
        <taxon>Spermatophyta</taxon>
        <taxon>Magnoliopsida</taxon>
        <taxon>Liliopsida</taxon>
        <taxon>Asparagales</taxon>
        <taxon>Orchidaceae</taxon>
        <taxon>Orchidoideae</taxon>
        <taxon>Orchideae</taxon>
        <taxon>Orchidinae</taxon>
        <taxon>Platanthera</taxon>
    </lineage>
</organism>
<gene>
    <name evidence="1" type="ORF">KSP40_PGU021209</name>
</gene>
<reference evidence="1 2" key="1">
    <citation type="journal article" date="2022" name="Nat. Plants">
        <title>Genomes of leafy and leafless Platanthera orchids illuminate the evolution of mycoheterotrophy.</title>
        <authorList>
            <person name="Li M.H."/>
            <person name="Liu K.W."/>
            <person name="Li Z."/>
            <person name="Lu H.C."/>
            <person name="Ye Q.L."/>
            <person name="Zhang D."/>
            <person name="Wang J.Y."/>
            <person name="Li Y.F."/>
            <person name="Zhong Z.M."/>
            <person name="Liu X."/>
            <person name="Yu X."/>
            <person name="Liu D.K."/>
            <person name="Tu X.D."/>
            <person name="Liu B."/>
            <person name="Hao Y."/>
            <person name="Liao X.Y."/>
            <person name="Jiang Y.T."/>
            <person name="Sun W.H."/>
            <person name="Chen J."/>
            <person name="Chen Y.Q."/>
            <person name="Ai Y."/>
            <person name="Zhai J.W."/>
            <person name="Wu S.S."/>
            <person name="Zhou Z."/>
            <person name="Hsiao Y.Y."/>
            <person name="Wu W.L."/>
            <person name="Chen Y.Y."/>
            <person name="Lin Y.F."/>
            <person name="Hsu J.L."/>
            <person name="Li C.Y."/>
            <person name="Wang Z.W."/>
            <person name="Zhao X."/>
            <person name="Zhong W.Y."/>
            <person name="Ma X.K."/>
            <person name="Ma L."/>
            <person name="Huang J."/>
            <person name="Chen G.Z."/>
            <person name="Huang M.Z."/>
            <person name="Huang L."/>
            <person name="Peng D.H."/>
            <person name="Luo Y.B."/>
            <person name="Zou S.Q."/>
            <person name="Chen S.P."/>
            <person name="Lan S."/>
            <person name="Tsai W.C."/>
            <person name="Van de Peer Y."/>
            <person name="Liu Z.J."/>
        </authorList>
    </citation>
    <scope>NUCLEOTIDE SEQUENCE [LARGE SCALE GENOMIC DNA]</scope>
    <source>
        <strain evidence="1">Lor288</strain>
    </source>
</reference>
<protein>
    <submittedName>
        <fullName evidence="1">Uncharacterized protein</fullName>
    </submittedName>
</protein>
<evidence type="ECO:0000313" key="2">
    <source>
        <dbReference type="Proteomes" id="UP001412067"/>
    </source>
</evidence>
<comment type="caution">
    <text evidence="1">The sequence shown here is derived from an EMBL/GenBank/DDBJ whole genome shotgun (WGS) entry which is preliminary data.</text>
</comment>
<name>A0ABR2MX31_9ASPA</name>
<keyword evidence="2" id="KW-1185">Reference proteome</keyword>
<evidence type="ECO:0000313" key="1">
    <source>
        <dbReference type="EMBL" id="KAK8968745.1"/>
    </source>
</evidence>